<dbReference type="RefSeq" id="WP_207562199.1">
    <property type="nucleotide sequence ID" value="NZ_CP046072.1"/>
</dbReference>
<proteinExistence type="predicted"/>
<accession>A0A975AYI0</accession>
<dbReference type="Proteomes" id="UP000671852">
    <property type="component" value="Chromosome"/>
</dbReference>
<feature type="transmembrane region" description="Helical" evidence="1">
    <location>
        <begin position="87"/>
        <end position="107"/>
    </location>
</feature>
<organism evidence="2 3">
    <name type="scientific">Sulfurimonas aquatica</name>
    <dbReference type="NCBI Taxonomy" id="2672570"/>
    <lineage>
        <taxon>Bacteria</taxon>
        <taxon>Pseudomonadati</taxon>
        <taxon>Campylobacterota</taxon>
        <taxon>Epsilonproteobacteria</taxon>
        <taxon>Campylobacterales</taxon>
        <taxon>Sulfurimonadaceae</taxon>
        <taxon>Sulfurimonas</taxon>
    </lineage>
</organism>
<evidence type="ECO:0008006" key="4">
    <source>
        <dbReference type="Google" id="ProtNLM"/>
    </source>
</evidence>
<name>A0A975AYI0_9BACT</name>
<protein>
    <recommendedName>
        <fullName evidence="4">Glycosyltransferase RgtA/B/C/D-like domain-containing protein</fullName>
    </recommendedName>
</protein>
<feature type="transmembrane region" description="Helical" evidence="1">
    <location>
        <begin position="168"/>
        <end position="190"/>
    </location>
</feature>
<keyword evidence="1" id="KW-0472">Membrane</keyword>
<feature type="transmembrane region" description="Helical" evidence="1">
    <location>
        <begin position="291"/>
        <end position="308"/>
    </location>
</feature>
<dbReference type="KEGG" id="saqt:GJV85_01950"/>
<dbReference type="EMBL" id="CP046072">
    <property type="protein sequence ID" value="QSZ40924.1"/>
    <property type="molecule type" value="Genomic_DNA"/>
</dbReference>
<feature type="transmembrane region" description="Helical" evidence="1">
    <location>
        <begin position="349"/>
        <end position="369"/>
    </location>
</feature>
<keyword evidence="1" id="KW-1133">Transmembrane helix</keyword>
<sequence length="649" mass="75013">MEISNKIKRYEKIILVSFFLLNISIILLGTLHIGGLDDALITYQFAKNLSEHGIISWSAYDSNPIYGSTTFLYTVLLAFFHKVGFDIPATSMLLGSIFWSLSNYFIYKILKNKYDITKALLALLFLTVSTMHVFLSYGMETSLYTLLIILSFYLYSKEKLVLLSWISVLLIMTRLDGILVPTIILIHYFITLGNISLLQGLKNILLSAKYPLIFFVFWLLFLYLYFGGILPNSFQAKNFFGDEVSGVFHISFYFQLLTVAKYPFLMIIFSSIVVIGIVQSFVNILKDKSNLIFVWSFLYIGMFILKHMPHSPWYYAPVLPIFISLFVIVLSSMIEFIHRKVCTSSSFRTYSLSLINILLVVVALGFFTGEVNKTYLHLKNDFLGLNTYKNEERRQMSEIILKDMKEDKKDKVSIYAFEVGYLGYMIPGKVWDLLGLVTPEVVKNGGYKKYSVQLLQNHDIDYVVIVDTVFYQPVTDVLQNKYFNTNYEPIFILPRVFGHNYVVYKKISSLSRTTISKTLTFNEKNIQSNEDAGLLSYTNNSFEMNSVGLDPFLYIKDINFKMANKNFLELKIASSEMGTFEIIFDYGDGFEFQNSLKLNVDSINQPIDYYVRLNSNNQKYIHNIRLDPIDKKANFILYQMTFIASEEKQ</sequence>
<feature type="transmembrane region" description="Helical" evidence="1">
    <location>
        <begin position="141"/>
        <end position="156"/>
    </location>
</feature>
<evidence type="ECO:0000313" key="3">
    <source>
        <dbReference type="Proteomes" id="UP000671852"/>
    </source>
</evidence>
<gene>
    <name evidence="2" type="ORF">GJV85_01950</name>
</gene>
<reference evidence="2" key="1">
    <citation type="submission" date="2019-11" db="EMBL/GenBank/DDBJ databases">
        <authorList>
            <person name="Kojima H."/>
        </authorList>
    </citation>
    <scope>NUCLEOTIDE SEQUENCE</scope>
    <source>
        <strain evidence="2">H1576</strain>
    </source>
</reference>
<feature type="transmembrane region" description="Helical" evidence="1">
    <location>
        <begin position="210"/>
        <end position="227"/>
    </location>
</feature>
<feature type="transmembrane region" description="Helical" evidence="1">
    <location>
        <begin position="314"/>
        <end position="337"/>
    </location>
</feature>
<feature type="transmembrane region" description="Helical" evidence="1">
    <location>
        <begin position="12"/>
        <end position="33"/>
    </location>
</feature>
<keyword evidence="3" id="KW-1185">Reference proteome</keyword>
<dbReference type="AlphaFoldDB" id="A0A975AYI0"/>
<keyword evidence="1" id="KW-0812">Transmembrane</keyword>
<reference evidence="2" key="2">
    <citation type="submission" date="2021-04" db="EMBL/GenBank/DDBJ databases">
        <title>Isolation and characterization of a novel species of the genus Sulfurimonas.</title>
        <authorList>
            <person name="Fukui M."/>
        </authorList>
    </citation>
    <scope>NUCLEOTIDE SEQUENCE</scope>
    <source>
        <strain evidence="2">H1576</strain>
    </source>
</reference>
<evidence type="ECO:0000256" key="1">
    <source>
        <dbReference type="SAM" id="Phobius"/>
    </source>
</evidence>
<evidence type="ECO:0000313" key="2">
    <source>
        <dbReference type="EMBL" id="QSZ40924.1"/>
    </source>
</evidence>
<feature type="transmembrane region" description="Helical" evidence="1">
    <location>
        <begin position="262"/>
        <end position="284"/>
    </location>
</feature>